<feature type="region of interest" description="Disordered" evidence="1">
    <location>
        <begin position="1"/>
        <end position="31"/>
    </location>
</feature>
<dbReference type="OrthoDB" id="5457519at2"/>
<dbReference type="KEGG" id="dsa:Desal_1406"/>
<dbReference type="EMBL" id="CP001649">
    <property type="protein sequence ID" value="ACS79468.1"/>
    <property type="molecule type" value="Genomic_DNA"/>
</dbReference>
<reference evidence="2 3" key="1">
    <citation type="submission" date="2009-06" db="EMBL/GenBank/DDBJ databases">
        <title>Complete sequence of Desulfovibrio salexigens DSM 2638.</title>
        <authorList>
            <consortium name="US DOE Joint Genome Institute"/>
            <person name="Lucas S."/>
            <person name="Copeland A."/>
            <person name="Lapidus A."/>
            <person name="Glavina del Rio T."/>
            <person name="Tice H."/>
            <person name="Bruce D."/>
            <person name="Goodwin L."/>
            <person name="Pitluck S."/>
            <person name="Munk A.C."/>
            <person name="Brettin T."/>
            <person name="Detter J.C."/>
            <person name="Han C."/>
            <person name="Tapia R."/>
            <person name="Larimer F."/>
            <person name="Land M."/>
            <person name="Hauser L."/>
            <person name="Kyrpides N."/>
            <person name="Anderson I."/>
            <person name="Wall J.D."/>
            <person name="Arkin A.P."/>
            <person name="Dehal P."/>
            <person name="Chivian D."/>
            <person name="Giles B."/>
            <person name="Hazen T.C."/>
        </authorList>
    </citation>
    <scope>NUCLEOTIDE SEQUENCE [LARGE SCALE GENOMIC DNA]</scope>
    <source>
        <strain evidence="3">ATCC 14822 / DSM 2638 / NCIMB 8403 / VKM B-1763</strain>
    </source>
</reference>
<organism evidence="2 3">
    <name type="scientific">Maridesulfovibrio salexigens (strain ATCC 14822 / DSM 2638 / NCIMB 8403 / VKM B-1763)</name>
    <name type="common">Desulfovibrio salexigens</name>
    <dbReference type="NCBI Taxonomy" id="526222"/>
    <lineage>
        <taxon>Bacteria</taxon>
        <taxon>Pseudomonadati</taxon>
        <taxon>Thermodesulfobacteriota</taxon>
        <taxon>Desulfovibrionia</taxon>
        <taxon>Desulfovibrionales</taxon>
        <taxon>Desulfovibrionaceae</taxon>
        <taxon>Maridesulfovibrio</taxon>
    </lineage>
</organism>
<name>C6BRM8_MARSD</name>
<gene>
    <name evidence="2" type="ordered locus">Desal_1406</name>
</gene>
<evidence type="ECO:0000313" key="3">
    <source>
        <dbReference type="Proteomes" id="UP000002601"/>
    </source>
</evidence>
<keyword evidence="2" id="KW-0378">Hydrolase</keyword>
<sequence>MMDFPVSDDPQPDHYSPQAKMKDDLPEPVLGGDAFLEDEFAGEQDGPAVEEAEQLLDNPVPSAPEAYELNYGMPDGIDPYVDRQFRQFAHENGVSGEMAQKLVDFHNSLESARYQDHQTQAGEWERQTRALPGWHGNNYRKNMGVANKALQAFASPVLAKMIRESGYSCHPEVVKAFYNVGRRLTEDSYVDSKSNTPRKKTIGEILYPNQPI</sequence>
<dbReference type="GO" id="GO:0006508">
    <property type="term" value="P:proteolysis"/>
    <property type="evidence" value="ECO:0007669"/>
    <property type="project" value="UniProtKB-KW"/>
</dbReference>
<dbReference type="eggNOG" id="ENOG5031PR8">
    <property type="taxonomic scope" value="Bacteria"/>
</dbReference>
<dbReference type="GO" id="GO:0008233">
    <property type="term" value="F:peptidase activity"/>
    <property type="evidence" value="ECO:0007669"/>
    <property type="project" value="UniProtKB-KW"/>
</dbReference>
<dbReference type="AlphaFoldDB" id="C6BRM8"/>
<evidence type="ECO:0000256" key="1">
    <source>
        <dbReference type="SAM" id="MobiDB-lite"/>
    </source>
</evidence>
<dbReference type="RefSeq" id="WP_015851286.1">
    <property type="nucleotide sequence ID" value="NC_012881.1"/>
</dbReference>
<dbReference type="Proteomes" id="UP000002601">
    <property type="component" value="Chromosome"/>
</dbReference>
<keyword evidence="3" id="KW-1185">Reference proteome</keyword>
<keyword evidence="2" id="KW-0645">Protease</keyword>
<proteinExistence type="predicted"/>
<dbReference type="HOGENOM" id="CLU_1265244_0_0_7"/>
<evidence type="ECO:0000313" key="2">
    <source>
        <dbReference type="EMBL" id="ACS79468.1"/>
    </source>
</evidence>
<protein>
    <submittedName>
        <fullName evidence="2">Endoprotease</fullName>
    </submittedName>
</protein>
<accession>C6BRM8</accession>
<dbReference type="STRING" id="526222.Desal_1406"/>